<sequence>MSIKIGIFYFSGTSNTQLVTGLIEEELIKQSVDVKIYNIEKIINTQQVVDMTQYDMIGIGHPIYGFGPPEMVEKWVKHLPTSQSQKVFIYKTAADNISINHNASGKIIKKLKKKNYHVFYDRIICMGSNWLTEYTHALVRQLYDAAGSKVVHMCQDILERKNRLYHPSLSLRLLTNFLNTCEDRFLARIFGKTLRATDACIHCGKCVKHCPSKNIHVKDGKIKFKWKCYLCMRCIYQCPTRAITSNIFKVFIVKKGYDIRKIVANRTNQKDNTKFAEHFKSYLEDPTL</sequence>
<evidence type="ECO:0000313" key="9">
    <source>
        <dbReference type="EMBL" id="QUI23352.1"/>
    </source>
</evidence>
<dbReference type="AlphaFoldDB" id="A0A8J8SHE6"/>
<dbReference type="InterPro" id="IPR050157">
    <property type="entry name" value="PSI_iron-sulfur_center"/>
</dbReference>
<dbReference type="InterPro" id="IPR017900">
    <property type="entry name" value="4Fe4S_Fe_S_CS"/>
</dbReference>
<dbReference type="Gene3D" id="3.30.70.20">
    <property type="match status" value="1"/>
</dbReference>
<dbReference type="GO" id="GO:0051539">
    <property type="term" value="F:4 iron, 4 sulfur cluster binding"/>
    <property type="evidence" value="ECO:0007669"/>
    <property type="project" value="UniProtKB-KW"/>
</dbReference>
<organism evidence="9 10">
    <name type="scientific">Vallitalea pronyensis</name>
    <dbReference type="NCBI Taxonomy" id="1348613"/>
    <lineage>
        <taxon>Bacteria</taxon>
        <taxon>Bacillati</taxon>
        <taxon>Bacillota</taxon>
        <taxon>Clostridia</taxon>
        <taxon>Lachnospirales</taxon>
        <taxon>Vallitaleaceae</taxon>
        <taxon>Vallitalea</taxon>
    </lineage>
</organism>
<dbReference type="GO" id="GO:0046872">
    <property type="term" value="F:metal ion binding"/>
    <property type="evidence" value="ECO:0007669"/>
    <property type="project" value="UniProtKB-KW"/>
</dbReference>
<dbReference type="RefSeq" id="WP_212694034.1">
    <property type="nucleotide sequence ID" value="NZ_CP058649.1"/>
</dbReference>
<evidence type="ECO:0000259" key="8">
    <source>
        <dbReference type="PROSITE" id="PS51379"/>
    </source>
</evidence>
<dbReference type="EMBL" id="CP058649">
    <property type="protein sequence ID" value="QUI23352.1"/>
    <property type="molecule type" value="Genomic_DNA"/>
</dbReference>
<evidence type="ECO:0000256" key="4">
    <source>
        <dbReference type="ARBA" id="ARBA00022485"/>
    </source>
</evidence>
<evidence type="ECO:0000313" key="10">
    <source>
        <dbReference type="Proteomes" id="UP000683246"/>
    </source>
</evidence>
<keyword evidence="10" id="KW-1185">Reference proteome</keyword>
<dbReference type="Proteomes" id="UP000683246">
    <property type="component" value="Chromosome"/>
</dbReference>
<dbReference type="PANTHER" id="PTHR24960:SF79">
    <property type="entry name" value="PHOTOSYSTEM I IRON-SULFUR CENTER"/>
    <property type="match status" value="1"/>
</dbReference>
<protein>
    <recommendedName>
        <fullName evidence="3">Ferredoxin</fullName>
    </recommendedName>
</protein>
<evidence type="ECO:0000256" key="5">
    <source>
        <dbReference type="ARBA" id="ARBA00022723"/>
    </source>
</evidence>
<comment type="cofactor">
    <cofactor evidence="1">
        <name>[4Fe-4S] cluster</name>
        <dbReference type="ChEBI" id="CHEBI:49883"/>
    </cofactor>
</comment>
<keyword evidence="7" id="KW-0411">Iron-sulfur</keyword>
<dbReference type="Pfam" id="PF13237">
    <property type="entry name" value="Fer4_10"/>
    <property type="match status" value="1"/>
</dbReference>
<feature type="domain" description="4Fe-4S ferredoxin-type" evidence="8">
    <location>
        <begin position="191"/>
        <end position="220"/>
    </location>
</feature>
<dbReference type="PROSITE" id="PS51379">
    <property type="entry name" value="4FE4S_FER_2"/>
    <property type="match status" value="1"/>
</dbReference>
<dbReference type="InterPro" id="IPR047964">
    <property type="entry name" value="EFR1-like"/>
</dbReference>
<dbReference type="Gene3D" id="3.40.50.360">
    <property type="match status" value="1"/>
</dbReference>
<dbReference type="PROSITE" id="PS00198">
    <property type="entry name" value="4FE4S_FER_1"/>
    <property type="match status" value="1"/>
</dbReference>
<dbReference type="InterPro" id="IPR029039">
    <property type="entry name" value="Flavoprotein-like_sf"/>
</dbReference>
<keyword evidence="6" id="KW-0408">Iron</keyword>
<gene>
    <name evidence="9" type="ORF">HZI73_14105</name>
</gene>
<evidence type="ECO:0000256" key="7">
    <source>
        <dbReference type="ARBA" id="ARBA00023014"/>
    </source>
</evidence>
<keyword evidence="5" id="KW-0479">Metal-binding</keyword>
<comment type="function">
    <text evidence="2">Ferredoxins are iron-sulfur proteins that transfer electrons in a wide variety of metabolic reactions.</text>
</comment>
<evidence type="ECO:0000256" key="1">
    <source>
        <dbReference type="ARBA" id="ARBA00001966"/>
    </source>
</evidence>
<keyword evidence="4" id="KW-0004">4Fe-4S</keyword>
<dbReference type="SUPFAM" id="SSF54862">
    <property type="entry name" value="4Fe-4S ferredoxins"/>
    <property type="match status" value="1"/>
</dbReference>
<dbReference type="NCBIfam" id="NF038196">
    <property type="entry name" value="ferrodoxin_EFR1"/>
    <property type="match status" value="1"/>
</dbReference>
<evidence type="ECO:0000256" key="6">
    <source>
        <dbReference type="ARBA" id="ARBA00023004"/>
    </source>
</evidence>
<accession>A0A8J8SHE6</accession>
<proteinExistence type="predicted"/>
<dbReference type="KEGG" id="vpy:HZI73_14105"/>
<evidence type="ECO:0000256" key="2">
    <source>
        <dbReference type="ARBA" id="ARBA00003532"/>
    </source>
</evidence>
<evidence type="ECO:0000256" key="3">
    <source>
        <dbReference type="ARBA" id="ARBA00013529"/>
    </source>
</evidence>
<dbReference type="SUPFAM" id="SSF52218">
    <property type="entry name" value="Flavoproteins"/>
    <property type="match status" value="1"/>
</dbReference>
<dbReference type="InterPro" id="IPR017896">
    <property type="entry name" value="4Fe4S_Fe-S-bd"/>
</dbReference>
<dbReference type="PANTHER" id="PTHR24960">
    <property type="entry name" value="PHOTOSYSTEM I IRON-SULFUR CENTER-RELATED"/>
    <property type="match status" value="1"/>
</dbReference>
<name>A0A8J8SHE6_9FIRM</name>
<reference evidence="9" key="1">
    <citation type="submission" date="2020-07" db="EMBL/GenBank/DDBJ databases">
        <title>Vallitalea pronyensis genome.</title>
        <authorList>
            <person name="Postec A."/>
        </authorList>
    </citation>
    <scope>NUCLEOTIDE SEQUENCE</scope>
    <source>
        <strain evidence="9">FatNI3</strain>
    </source>
</reference>